<dbReference type="RefSeq" id="XP_009021701.1">
    <property type="nucleotide sequence ID" value="XM_009023453.1"/>
</dbReference>
<dbReference type="STRING" id="6412.T1FA63"/>
<dbReference type="eggNOG" id="KOG0504">
    <property type="taxonomic scope" value="Eukaryota"/>
</dbReference>
<dbReference type="OrthoDB" id="7739385at2759"/>
<sequence length="106" mass="11743">MSLVTAKAEVGALDAWGRTPLHYAAAFDQDGRIVEYFLHNNVGATCRDNEGYTPTHYSAFYGKRASLEIQLLKFFLLALVIAESTILISNTVKLLVFFVDQDVGVD</sequence>
<evidence type="ECO:0000256" key="1">
    <source>
        <dbReference type="PROSITE-ProRule" id="PRU00023"/>
    </source>
</evidence>
<dbReference type="KEGG" id="hro:HELRODRAFT_176126"/>
<protein>
    <submittedName>
        <fullName evidence="3 4">Uncharacterized protein</fullName>
    </submittedName>
</protein>
<keyword evidence="1" id="KW-0040">ANK repeat</keyword>
<dbReference type="InterPro" id="IPR036770">
    <property type="entry name" value="Ankyrin_rpt-contain_sf"/>
</dbReference>
<dbReference type="OMA" id="WGANINS"/>
<dbReference type="HOGENOM" id="CLU_2226029_0_0_1"/>
<reference evidence="4" key="3">
    <citation type="submission" date="2015-06" db="UniProtKB">
        <authorList>
            <consortium name="EnsemblMetazoa"/>
        </authorList>
    </citation>
    <scope>IDENTIFICATION</scope>
</reference>
<reference evidence="5" key="1">
    <citation type="submission" date="2012-12" db="EMBL/GenBank/DDBJ databases">
        <authorList>
            <person name="Hellsten U."/>
            <person name="Grimwood J."/>
            <person name="Chapman J.A."/>
            <person name="Shapiro H."/>
            <person name="Aerts A."/>
            <person name="Otillar R.P."/>
            <person name="Terry A.Y."/>
            <person name="Boore J.L."/>
            <person name="Simakov O."/>
            <person name="Marletaz F."/>
            <person name="Cho S.-J."/>
            <person name="Edsinger-Gonzales E."/>
            <person name="Havlak P."/>
            <person name="Kuo D.-H."/>
            <person name="Larsson T."/>
            <person name="Lv J."/>
            <person name="Arendt D."/>
            <person name="Savage R."/>
            <person name="Osoegawa K."/>
            <person name="de Jong P."/>
            <person name="Lindberg D.R."/>
            <person name="Seaver E.C."/>
            <person name="Weisblat D.A."/>
            <person name="Putnam N.H."/>
            <person name="Grigoriev I.V."/>
            <person name="Rokhsar D.S."/>
        </authorList>
    </citation>
    <scope>NUCLEOTIDE SEQUENCE</scope>
</reference>
<gene>
    <name evidence="4" type="primary">20205712</name>
    <name evidence="3" type="ORF">HELRODRAFT_176126</name>
</gene>
<dbReference type="EnsemblMetazoa" id="HelroT176126">
    <property type="protein sequence ID" value="HelroP176126"/>
    <property type="gene ID" value="HelroG176126"/>
</dbReference>
<evidence type="ECO:0000313" key="4">
    <source>
        <dbReference type="EnsemblMetazoa" id="HelroP176126"/>
    </source>
</evidence>
<organism evidence="4 5">
    <name type="scientific">Helobdella robusta</name>
    <name type="common">Californian leech</name>
    <dbReference type="NCBI Taxonomy" id="6412"/>
    <lineage>
        <taxon>Eukaryota</taxon>
        <taxon>Metazoa</taxon>
        <taxon>Spiralia</taxon>
        <taxon>Lophotrochozoa</taxon>
        <taxon>Annelida</taxon>
        <taxon>Clitellata</taxon>
        <taxon>Hirudinea</taxon>
        <taxon>Rhynchobdellida</taxon>
        <taxon>Glossiphoniidae</taxon>
        <taxon>Helobdella</taxon>
    </lineage>
</organism>
<evidence type="ECO:0000256" key="2">
    <source>
        <dbReference type="SAM" id="Phobius"/>
    </source>
</evidence>
<dbReference type="GeneID" id="20205712"/>
<dbReference type="AlphaFoldDB" id="T1FA63"/>
<accession>T1FA63</accession>
<feature type="transmembrane region" description="Helical" evidence="2">
    <location>
        <begin position="74"/>
        <end position="99"/>
    </location>
</feature>
<feature type="repeat" description="ANK" evidence="1">
    <location>
        <begin position="16"/>
        <end position="49"/>
    </location>
</feature>
<dbReference type="Proteomes" id="UP000015101">
    <property type="component" value="Unassembled WGS sequence"/>
</dbReference>
<proteinExistence type="predicted"/>
<dbReference type="InterPro" id="IPR002110">
    <property type="entry name" value="Ankyrin_rpt"/>
</dbReference>
<keyword evidence="2" id="KW-0812">Transmembrane</keyword>
<dbReference type="InParanoid" id="T1FA63"/>
<name>T1FA63_HELRO</name>
<keyword evidence="5" id="KW-1185">Reference proteome</keyword>
<keyword evidence="2" id="KW-1133">Transmembrane helix</keyword>
<dbReference type="EMBL" id="AMQM01005554">
    <property type="status" value="NOT_ANNOTATED_CDS"/>
    <property type="molecule type" value="Genomic_DNA"/>
</dbReference>
<dbReference type="EMBL" id="KB096983">
    <property type="protein sequence ID" value="ESO00267.1"/>
    <property type="molecule type" value="Genomic_DNA"/>
</dbReference>
<dbReference type="Gene3D" id="1.25.40.20">
    <property type="entry name" value="Ankyrin repeat-containing domain"/>
    <property type="match status" value="1"/>
</dbReference>
<evidence type="ECO:0000313" key="5">
    <source>
        <dbReference type="Proteomes" id="UP000015101"/>
    </source>
</evidence>
<dbReference type="CTD" id="20205712"/>
<dbReference type="Pfam" id="PF12796">
    <property type="entry name" value="Ank_2"/>
    <property type="match status" value="1"/>
</dbReference>
<reference evidence="3 5" key="2">
    <citation type="journal article" date="2013" name="Nature">
        <title>Insights into bilaterian evolution from three spiralian genomes.</title>
        <authorList>
            <person name="Simakov O."/>
            <person name="Marletaz F."/>
            <person name="Cho S.J."/>
            <person name="Edsinger-Gonzales E."/>
            <person name="Havlak P."/>
            <person name="Hellsten U."/>
            <person name="Kuo D.H."/>
            <person name="Larsson T."/>
            <person name="Lv J."/>
            <person name="Arendt D."/>
            <person name="Savage R."/>
            <person name="Osoegawa K."/>
            <person name="de Jong P."/>
            <person name="Grimwood J."/>
            <person name="Chapman J.A."/>
            <person name="Shapiro H."/>
            <person name="Aerts A."/>
            <person name="Otillar R.P."/>
            <person name="Terry A.Y."/>
            <person name="Boore J.L."/>
            <person name="Grigoriev I.V."/>
            <person name="Lindberg D.R."/>
            <person name="Seaver E.C."/>
            <person name="Weisblat D.A."/>
            <person name="Putnam N.H."/>
            <person name="Rokhsar D.S."/>
        </authorList>
    </citation>
    <scope>NUCLEOTIDE SEQUENCE</scope>
</reference>
<keyword evidence="2" id="KW-0472">Membrane</keyword>
<dbReference type="PROSITE" id="PS50088">
    <property type="entry name" value="ANK_REPEAT"/>
    <property type="match status" value="1"/>
</dbReference>
<evidence type="ECO:0000313" key="3">
    <source>
        <dbReference type="EMBL" id="ESO00267.1"/>
    </source>
</evidence>
<dbReference type="SUPFAM" id="SSF48403">
    <property type="entry name" value="Ankyrin repeat"/>
    <property type="match status" value="1"/>
</dbReference>